<accession>A0A8T0PTQ0</accession>
<gene>
    <name evidence="2" type="ORF">PVAP13_7NG132498</name>
</gene>
<feature type="compositionally biased region" description="Low complexity" evidence="1">
    <location>
        <begin position="85"/>
        <end position="94"/>
    </location>
</feature>
<organism evidence="2 3">
    <name type="scientific">Panicum virgatum</name>
    <name type="common">Blackwell switchgrass</name>
    <dbReference type="NCBI Taxonomy" id="38727"/>
    <lineage>
        <taxon>Eukaryota</taxon>
        <taxon>Viridiplantae</taxon>
        <taxon>Streptophyta</taxon>
        <taxon>Embryophyta</taxon>
        <taxon>Tracheophyta</taxon>
        <taxon>Spermatophyta</taxon>
        <taxon>Magnoliopsida</taxon>
        <taxon>Liliopsida</taxon>
        <taxon>Poales</taxon>
        <taxon>Poaceae</taxon>
        <taxon>PACMAD clade</taxon>
        <taxon>Panicoideae</taxon>
        <taxon>Panicodae</taxon>
        <taxon>Paniceae</taxon>
        <taxon>Panicinae</taxon>
        <taxon>Panicum</taxon>
        <taxon>Panicum sect. Hiantes</taxon>
    </lineage>
</organism>
<feature type="region of interest" description="Disordered" evidence="1">
    <location>
        <begin position="58"/>
        <end position="119"/>
    </location>
</feature>
<proteinExistence type="predicted"/>
<dbReference type="Proteomes" id="UP000823388">
    <property type="component" value="Chromosome 7N"/>
</dbReference>
<dbReference type="AlphaFoldDB" id="A0A8T0PTQ0"/>
<reference evidence="2" key="1">
    <citation type="submission" date="2020-05" db="EMBL/GenBank/DDBJ databases">
        <title>WGS assembly of Panicum virgatum.</title>
        <authorList>
            <person name="Lovell J.T."/>
            <person name="Jenkins J."/>
            <person name="Shu S."/>
            <person name="Juenger T.E."/>
            <person name="Schmutz J."/>
        </authorList>
    </citation>
    <scope>NUCLEOTIDE SEQUENCE</scope>
    <source>
        <strain evidence="2">AP13</strain>
    </source>
</reference>
<evidence type="ECO:0000313" key="3">
    <source>
        <dbReference type="Proteomes" id="UP000823388"/>
    </source>
</evidence>
<evidence type="ECO:0000313" key="2">
    <source>
        <dbReference type="EMBL" id="KAG2564455.1"/>
    </source>
</evidence>
<comment type="caution">
    <text evidence="2">The sequence shown here is derived from an EMBL/GenBank/DDBJ whole genome shotgun (WGS) entry which is preliminary data.</text>
</comment>
<evidence type="ECO:0000256" key="1">
    <source>
        <dbReference type="SAM" id="MobiDB-lite"/>
    </source>
</evidence>
<name>A0A8T0PTQ0_PANVG</name>
<keyword evidence="3" id="KW-1185">Reference proteome</keyword>
<dbReference type="EMBL" id="CM029050">
    <property type="protein sequence ID" value="KAG2564455.1"/>
    <property type="molecule type" value="Genomic_DNA"/>
</dbReference>
<sequence length="119" mass="12492">MQVRRDRGEEQTAAPNWGLRRLDIVVRIHLREAVYWGKQAESAILAGGRRTWAGREARGVAGGRRAWPGREARAGPGREGGAGEGCAAAAPRRAGPGREARAWEEGGSASPAVGGGAAR</sequence>
<protein>
    <submittedName>
        <fullName evidence="2">Uncharacterized protein</fullName>
    </submittedName>
</protein>